<evidence type="ECO:0000256" key="6">
    <source>
        <dbReference type="ARBA" id="ARBA00022927"/>
    </source>
</evidence>
<evidence type="ECO:0000256" key="4">
    <source>
        <dbReference type="ARBA" id="ARBA00022452"/>
    </source>
</evidence>
<evidence type="ECO:0000259" key="9">
    <source>
        <dbReference type="PROSITE" id="PS51779"/>
    </source>
</evidence>
<keyword evidence="7" id="KW-0472">Membrane</keyword>
<evidence type="ECO:0000313" key="11">
    <source>
        <dbReference type="Proteomes" id="UP000617355"/>
    </source>
</evidence>
<sequence length="541" mass="56920">MATTAVLALGINAVLDARPVLAQSADLAATIAAEAERRLDEEDDATRVRQEGDAVISDPVVRRELPPPGGPTVLLTSVTFTPGSAFLSEAELDAIKARYVGRRVDFAGLSELVRDVNDLYAAKGVVTAAAILPPQDLDNGELVINLVEGQLGVVGVVGDHQTRTEYITDRVRLTRGTTVDVPTAARDISFFNQTNRAQLRLLLQPGAAFGLTDLLFGVTEPSPRKLQFFVDNDGVSSTGAVRGSVMISRYGFFGIDDTFLLYGELSQGSRSATARFDFPITPIGTRLALNGTVSSYDVIAGPSVGLDLEGWSRSGSATLTQPIVATDRFLLEATASAFQGLSVSTSAGTPLVDAKTTKLAPGVSIGFTGENWTFNTQAQAVFATVEDNIAATSTDYVIGAGSFDGAYRFNDSLTLIGRGGWQTSAVPLLPGNLLFQIGGPSTVRGYPTEGVAGGSGYFANLELHKTFKKQDVSIDGFVFADVGEVFSTFPARTTMASSGLGAAFDFNNGFRLEAAVAVPLINAVPNQSRATLSVALSYAAF</sequence>
<reference evidence="11" key="1">
    <citation type="journal article" date="2019" name="Int. J. Syst. Evol. Microbiol.">
        <title>The Global Catalogue of Microorganisms (GCM) 10K type strain sequencing project: providing services to taxonomists for standard genome sequencing and annotation.</title>
        <authorList>
            <consortium name="The Broad Institute Genomics Platform"/>
            <consortium name="The Broad Institute Genome Sequencing Center for Infectious Disease"/>
            <person name="Wu L."/>
            <person name="Ma J."/>
        </authorList>
    </citation>
    <scope>NUCLEOTIDE SEQUENCE [LARGE SCALE GENOMIC DNA]</scope>
    <source>
        <strain evidence="11">CGMCC 1.12922</strain>
    </source>
</reference>
<dbReference type="InterPro" id="IPR013686">
    <property type="entry name" value="Polypept-transport_assoc_ShlB"/>
</dbReference>
<dbReference type="Gene3D" id="2.40.160.50">
    <property type="entry name" value="membrane protein fhac: a member of the omp85/tpsb transporter family"/>
    <property type="match status" value="1"/>
</dbReference>
<evidence type="ECO:0000256" key="1">
    <source>
        <dbReference type="ARBA" id="ARBA00004442"/>
    </source>
</evidence>
<dbReference type="Pfam" id="PF08479">
    <property type="entry name" value="POTRA_2"/>
    <property type="match status" value="1"/>
</dbReference>
<protein>
    <recommendedName>
        <fullName evidence="9">POTRA domain-containing protein</fullName>
    </recommendedName>
</protein>
<evidence type="ECO:0000256" key="2">
    <source>
        <dbReference type="ARBA" id="ARBA00009055"/>
    </source>
</evidence>
<dbReference type="PANTHER" id="PTHR34597">
    <property type="entry name" value="SLR1661 PROTEIN"/>
    <property type="match status" value="1"/>
</dbReference>
<comment type="similarity">
    <text evidence="2">Belongs to the TPS (TC 1.B.20) family.</text>
</comment>
<comment type="caution">
    <text evidence="10">The sequence shown here is derived from an EMBL/GenBank/DDBJ whole genome shotgun (WGS) entry which is preliminary data.</text>
</comment>
<dbReference type="InterPro" id="IPR005565">
    <property type="entry name" value="Hemolysn_activator_HlyB_C"/>
</dbReference>
<organism evidence="10 11">
    <name type="scientific">Sinisalibacter lacisalsi</name>
    <dbReference type="NCBI Taxonomy" id="1526570"/>
    <lineage>
        <taxon>Bacteria</taxon>
        <taxon>Pseudomonadati</taxon>
        <taxon>Pseudomonadota</taxon>
        <taxon>Alphaproteobacteria</taxon>
        <taxon>Rhodobacterales</taxon>
        <taxon>Roseobacteraceae</taxon>
        <taxon>Sinisalibacter</taxon>
    </lineage>
</organism>
<comment type="subcellular location">
    <subcellularLocation>
        <location evidence="1">Cell outer membrane</location>
    </subcellularLocation>
</comment>
<gene>
    <name evidence="10" type="ORF">GCM10011358_34400</name>
</gene>
<evidence type="ECO:0000256" key="8">
    <source>
        <dbReference type="ARBA" id="ARBA00023237"/>
    </source>
</evidence>
<keyword evidence="5" id="KW-0812">Transmembrane</keyword>
<dbReference type="EMBL" id="BMGI01000006">
    <property type="protein sequence ID" value="GGD47708.1"/>
    <property type="molecule type" value="Genomic_DNA"/>
</dbReference>
<dbReference type="InterPro" id="IPR051544">
    <property type="entry name" value="TPS_OM_transporter"/>
</dbReference>
<evidence type="ECO:0000256" key="3">
    <source>
        <dbReference type="ARBA" id="ARBA00022448"/>
    </source>
</evidence>
<proteinExistence type="inferred from homology"/>
<keyword evidence="4" id="KW-1134">Transmembrane beta strand</keyword>
<evidence type="ECO:0000256" key="7">
    <source>
        <dbReference type="ARBA" id="ARBA00023136"/>
    </source>
</evidence>
<feature type="domain" description="POTRA" evidence="9">
    <location>
        <begin position="73"/>
        <end position="149"/>
    </location>
</feature>
<evidence type="ECO:0000256" key="5">
    <source>
        <dbReference type="ARBA" id="ARBA00022692"/>
    </source>
</evidence>
<dbReference type="InterPro" id="IPR034746">
    <property type="entry name" value="POTRA"/>
</dbReference>
<dbReference type="Gene3D" id="3.10.20.310">
    <property type="entry name" value="membrane protein fhac"/>
    <property type="match status" value="1"/>
</dbReference>
<keyword evidence="6" id="KW-0653">Protein transport</keyword>
<dbReference type="PANTHER" id="PTHR34597:SF1">
    <property type="entry name" value="HEME_HEMOPEXIN TRANSPORTER PROTEIN HUXB"/>
    <property type="match status" value="1"/>
</dbReference>
<accession>A0ABQ1QV40</accession>
<dbReference type="Proteomes" id="UP000617355">
    <property type="component" value="Unassembled WGS sequence"/>
</dbReference>
<keyword evidence="8" id="KW-0998">Cell outer membrane</keyword>
<evidence type="ECO:0000313" key="10">
    <source>
        <dbReference type="EMBL" id="GGD47708.1"/>
    </source>
</evidence>
<name>A0ABQ1QV40_9RHOB</name>
<dbReference type="PROSITE" id="PS51779">
    <property type="entry name" value="POTRA"/>
    <property type="match status" value="1"/>
</dbReference>
<keyword evidence="3" id="KW-0813">Transport</keyword>
<dbReference type="Pfam" id="PF03865">
    <property type="entry name" value="ShlB"/>
    <property type="match status" value="1"/>
</dbReference>
<keyword evidence="11" id="KW-1185">Reference proteome</keyword>